<feature type="region of interest" description="Disordered" evidence="2">
    <location>
        <begin position="764"/>
        <end position="786"/>
    </location>
</feature>
<feature type="compositionally biased region" description="Low complexity" evidence="2">
    <location>
        <begin position="16"/>
        <end position="28"/>
    </location>
</feature>
<dbReference type="VEuPathDB" id="PiroplasmaDB:BEWA_008760"/>
<evidence type="ECO:0000256" key="2">
    <source>
        <dbReference type="SAM" id="MobiDB-lite"/>
    </source>
</evidence>
<feature type="coiled-coil region" evidence="1">
    <location>
        <begin position="194"/>
        <end position="274"/>
    </location>
</feature>
<feature type="compositionally biased region" description="Basic and acidic residues" evidence="2">
    <location>
        <begin position="45"/>
        <end position="67"/>
    </location>
</feature>
<dbReference type="eggNOG" id="ENOG502RSYS">
    <property type="taxonomic scope" value="Eukaryota"/>
</dbReference>
<dbReference type="KEGG" id="beq:BEWA_008760"/>
<gene>
    <name evidence="3" type="ORF">BEWA_008760</name>
</gene>
<feature type="region of interest" description="Disordered" evidence="2">
    <location>
        <begin position="289"/>
        <end position="314"/>
    </location>
</feature>
<dbReference type="STRING" id="1537102.L0B2Y6"/>
<feature type="coiled-coil region" evidence="1">
    <location>
        <begin position="402"/>
        <end position="528"/>
    </location>
</feature>
<feature type="compositionally biased region" description="Basic and acidic residues" evidence="2">
    <location>
        <begin position="104"/>
        <end position="114"/>
    </location>
</feature>
<dbReference type="Proteomes" id="UP000031512">
    <property type="component" value="Chromosome 3"/>
</dbReference>
<evidence type="ECO:0000256" key="1">
    <source>
        <dbReference type="SAM" id="Coils"/>
    </source>
</evidence>
<organism evidence="3 4">
    <name type="scientific">Theileria equi strain WA</name>
    <dbReference type="NCBI Taxonomy" id="1537102"/>
    <lineage>
        <taxon>Eukaryota</taxon>
        <taxon>Sar</taxon>
        <taxon>Alveolata</taxon>
        <taxon>Apicomplexa</taxon>
        <taxon>Aconoidasida</taxon>
        <taxon>Piroplasmida</taxon>
        <taxon>Theileriidae</taxon>
        <taxon>Theileria</taxon>
    </lineage>
</organism>
<evidence type="ECO:0000313" key="4">
    <source>
        <dbReference type="Proteomes" id="UP000031512"/>
    </source>
</evidence>
<feature type="region of interest" description="Disordered" evidence="2">
    <location>
        <begin position="1"/>
        <end position="142"/>
    </location>
</feature>
<keyword evidence="4" id="KW-1185">Reference proteome</keyword>
<dbReference type="EMBL" id="CP001670">
    <property type="protein sequence ID" value="AFZ81464.1"/>
    <property type="molecule type" value="Genomic_DNA"/>
</dbReference>
<proteinExistence type="predicted"/>
<feature type="compositionally biased region" description="Acidic residues" evidence="2">
    <location>
        <begin position="91"/>
        <end position="103"/>
    </location>
</feature>
<reference evidence="3 4" key="1">
    <citation type="journal article" date="2012" name="BMC Genomics">
        <title>Comparative genomic analysis and phylogenetic position of Theileria equi.</title>
        <authorList>
            <person name="Kappmeyer L.S."/>
            <person name="Thiagarajan M."/>
            <person name="Herndon D.R."/>
            <person name="Ramsay J.D."/>
            <person name="Caler E."/>
            <person name="Djikeng A."/>
            <person name="Gillespie J.J."/>
            <person name="Lau A.O."/>
            <person name="Roalson E.H."/>
            <person name="Silva J.C."/>
            <person name="Silva M.G."/>
            <person name="Suarez C.E."/>
            <person name="Ueti M.W."/>
            <person name="Nene V.M."/>
            <person name="Mealey R.H."/>
            <person name="Knowles D.P."/>
            <person name="Brayton K.A."/>
        </authorList>
    </citation>
    <scope>NUCLEOTIDE SEQUENCE [LARGE SCALE GENOMIC DNA]</scope>
    <source>
        <strain evidence="3 4">WA</strain>
    </source>
</reference>
<dbReference type="OrthoDB" id="568502at2759"/>
<feature type="compositionally biased region" description="Basic and acidic residues" evidence="2">
    <location>
        <begin position="124"/>
        <end position="142"/>
    </location>
</feature>
<dbReference type="GeneID" id="15804777"/>
<keyword evidence="1" id="KW-0175">Coiled coil</keyword>
<sequence length="786" mass="89786">MISSSDVGDERENSADSRSFADNSSDSSIIMGSVKENMDYDNDDSEHTNGEELNSERDDIDSEHIGNDSEDEAVCLEYEGASIHYPRTSDQEDYSSQDSDESMDDPRTTDKNGRYETSGDSMSETDHKTPIYERKYEEKSDNTSKLSLESKLVLLEEEKRLILLQNEVLLSRERSIYEKLESLEEDYGIQTTSLLQAERKASKIQKELELQRCKFEARNKTLENNYRDLCDKVAANEDNCYKMRLEMQKIKLQNTILEELLENKNVLVEQLERRLNSIKAPKVSYEEQKDESGYVLDSQSQAPYEKQQEEDKEVTTPIIHEDGLSKQVKILKSRLEASQRQIKTILSELAHYVAQSVAVPSDALPGKYDDYSTLIVDYNLQSAKLAELELEHDLYSSRASRFGELEAQIKFLTSELAEKTRASKEAEKALVTSYTEKVDDLKEKNSDLQTELKHTKTLYKDLQRTTETIRSENSELKNSLSTHVESLEDLKSQKNELTLENESLHRRVQKYTRDLQMLKDEHREVLERERTNTIVFNEYIRRADDKISKFENLQTHDPVSIPLDGTDTSLDIANASPNSLKAILEDLSSIKLLISSNAQSIGTDKPDKDLDYKTKISTLEAENKRIVENYGSLKNVLESTDGIHNKYNKLKETFKTIVSDLLKREKVLIDSLRNAVVECHTSKKRLRELESQISEGDCKCSKYFKNVDGSIGSIDGKKSKSCYCKSKHLTRLRDVIIRKAQKCESCTIAKLSLNPVTHLSASQKRLSVESSTGNPTRIATRSQTNN</sequence>
<dbReference type="AlphaFoldDB" id="L0B2Y6"/>
<dbReference type="RefSeq" id="XP_004831130.1">
    <property type="nucleotide sequence ID" value="XM_004831073.1"/>
</dbReference>
<protein>
    <submittedName>
        <fullName evidence="3">Uncharacterized protein</fullName>
    </submittedName>
</protein>
<accession>L0B2Y6</accession>
<evidence type="ECO:0000313" key="3">
    <source>
        <dbReference type="EMBL" id="AFZ81464.1"/>
    </source>
</evidence>
<name>L0B2Y6_THEEQ</name>